<name>D8J2A4_HALJB</name>
<evidence type="ECO:0000313" key="2">
    <source>
        <dbReference type="EMBL" id="ELY39443.1"/>
    </source>
</evidence>
<dbReference type="OrthoDB" id="304071at2157"/>
<evidence type="ECO:0008006" key="5">
    <source>
        <dbReference type="Google" id="ProtNLM"/>
    </source>
</evidence>
<proteinExistence type="predicted"/>
<dbReference type="eggNOG" id="arCOG04606">
    <property type="taxonomic scope" value="Archaea"/>
</dbReference>
<dbReference type="HOGENOM" id="CLU_194234_0_0_2"/>
<keyword evidence="4" id="KW-1185">Reference proteome</keyword>
<gene>
    <name evidence="1" type="ordered locus">HacjB3_07380</name>
    <name evidence="2" type="ORF">C497_05787</name>
</gene>
<dbReference type="STRING" id="795797.HacjB3_07380"/>
<sequence length="82" mass="9013">MTPQHKAGENEAFVRRYEYDDESVIAVDLGSKAGESTVDVVGDTAIVITETSDGEHQEEFDLPGEEARAFIRNGVLTIEVEQ</sequence>
<dbReference type="Proteomes" id="UP000000390">
    <property type="component" value="Chromosome"/>
</dbReference>
<evidence type="ECO:0000313" key="3">
    <source>
        <dbReference type="Proteomes" id="UP000000390"/>
    </source>
</evidence>
<organism evidence="1 3">
    <name type="scientific">Halalkalicoccus jeotgali (strain DSM 18796 / CECT 7217 / JCM 14584 / KCTC 4019 / B3)</name>
    <dbReference type="NCBI Taxonomy" id="795797"/>
    <lineage>
        <taxon>Archaea</taxon>
        <taxon>Methanobacteriati</taxon>
        <taxon>Methanobacteriota</taxon>
        <taxon>Stenosarchaea group</taxon>
        <taxon>Halobacteria</taxon>
        <taxon>Halobacteriales</taxon>
        <taxon>Halococcaceae</taxon>
        <taxon>Halalkalicoccus</taxon>
    </lineage>
</organism>
<accession>D8J2A4</accession>
<reference evidence="1 3" key="1">
    <citation type="journal article" date="2010" name="J. Bacteriol.">
        <title>Complete genome sequence of Halalkalicoccus jeotgali B3(T), an extremely halophilic archaeon.</title>
        <authorList>
            <person name="Roh S.W."/>
            <person name="Nam Y.D."/>
            <person name="Nam S.H."/>
            <person name="Choi S.H."/>
            <person name="Park H.S."/>
            <person name="Bae J.W."/>
        </authorList>
    </citation>
    <scope>NUCLEOTIDE SEQUENCE [LARGE SCALE GENOMIC DNA]</scope>
    <source>
        <strain evidence="1">B3</strain>
        <strain evidence="3">DSM 18796 / CECT 7217 / JCM 14584 / KCTC 4019 / B3</strain>
    </source>
</reference>
<dbReference type="EMBL" id="CP002062">
    <property type="protein sequence ID" value="ADJ14861.1"/>
    <property type="molecule type" value="Genomic_DNA"/>
</dbReference>
<dbReference type="EMBL" id="AOHV01000015">
    <property type="protein sequence ID" value="ELY39443.1"/>
    <property type="molecule type" value="Genomic_DNA"/>
</dbReference>
<dbReference type="RefSeq" id="WP_008415168.1">
    <property type="nucleotide sequence ID" value="NC_014297.1"/>
</dbReference>
<dbReference type="PATRIC" id="fig|795797.18.peg.1465"/>
<dbReference type="InterPro" id="IPR055551">
    <property type="entry name" value="DUF7127"/>
</dbReference>
<reference evidence="2 4" key="2">
    <citation type="journal article" date="2014" name="PLoS Genet.">
        <title>Phylogenetically driven sequencing of extremely halophilic archaea reveals strategies for static and dynamic osmo-response.</title>
        <authorList>
            <person name="Becker E.A."/>
            <person name="Seitzer P.M."/>
            <person name="Tritt A."/>
            <person name="Larsen D."/>
            <person name="Krusor M."/>
            <person name="Yao A.I."/>
            <person name="Wu D."/>
            <person name="Madern D."/>
            <person name="Eisen J.A."/>
            <person name="Darling A.E."/>
            <person name="Facciotti M.T."/>
        </authorList>
    </citation>
    <scope>NUCLEOTIDE SEQUENCE [LARGE SCALE GENOMIC DNA]</scope>
    <source>
        <strain evidence="2">B3</strain>
        <strain evidence="4">DSM 18796 / CECT 7217 / JCM 14584 / KCTC 4019 / B3</strain>
    </source>
</reference>
<dbReference type="KEGG" id="hje:HacjB3_07380"/>
<dbReference type="CDD" id="cd00298">
    <property type="entry name" value="ACD_sHsps_p23-like"/>
    <property type="match status" value="1"/>
</dbReference>
<evidence type="ECO:0000313" key="4">
    <source>
        <dbReference type="Proteomes" id="UP000011645"/>
    </source>
</evidence>
<evidence type="ECO:0000313" key="1">
    <source>
        <dbReference type="EMBL" id="ADJ14861.1"/>
    </source>
</evidence>
<dbReference type="Pfam" id="PF23444">
    <property type="entry name" value="DUF7127"/>
    <property type="match status" value="1"/>
</dbReference>
<dbReference type="GeneID" id="9419276"/>
<dbReference type="AlphaFoldDB" id="D8J2A4"/>
<protein>
    <recommendedName>
        <fullName evidence="5">Hsp20/alpha crystallin family protein</fullName>
    </recommendedName>
</protein>
<dbReference type="Proteomes" id="UP000011645">
    <property type="component" value="Unassembled WGS sequence"/>
</dbReference>